<keyword evidence="1" id="KW-0805">Transcription regulation</keyword>
<accession>A0ABU6GFH8</accession>
<dbReference type="Proteomes" id="UP001344632">
    <property type="component" value="Unassembled WGS sequence"/>
</dbReference>
<feature type="domain" description="HTH araC/xylS-type" evidence="5">
    <location>
        <begin position="638"/>
        <end position="737"/>
    </location>
</feature>
<dbReference type="EMBL" id="JARLKZ010000002">
    <property type="protein sequence ID" value="MEC0238491.1"/>
    <property type="molecule type" value="Genomic_DNA"/>
</dbReference>
<gene>
    <name evidence="6" type="ORF">P4H66_01220</name>
</gene>
<evidence type="ECO:0000259" key="5">
    <source>
        <dbReference type="PROSITE" id="PS01124"/>
    </source>
</evidence>
<keyword evidence="4" id="KW-0812">Transmembrane</keyword>
<proteinExistence type="predicted"/>
<dbReference type="InterPro" id="IPR009057">
    <property type="entry name" value="Homeodomain-like_sf"/>
</dbReference>
<reference evidence="6 7" key="1">
    <citation type="submission" date="2023-03" db="EMBL/GenBank/DDBJ databases">
        <title>Bacillus Genome Sequencing.</title>
        <authorList>
            <person name="Dunlap C."/>
        </authorList>
    </citation>
    <scope>NUCLEOTIDE SEQUENCE [LARGE SCALE GENOMIC DNA]</scope>
    <source>
        <strain evidence="6 7">BD-525</strain>
    </source>
</reference>
<evidence type="ECO:0000313" key="7">
    <source>
        <dbReference type="Proteomes" id="UP001344632"/>
    </source>
</evidence>
<dbReference type="Gene3D" id="3.30.450.20">
    <property type="entry name" value="PAS domain"/>
    <property type="match status" value="1"/>
</dbReference>
<feature type="transmembrane region" description="Helical" evidence="4">
    <location>
        <begin position="295"/>
        <end position="314"/>
    </location>
</feature>
<dbReference type="Pfam" id="PF12833">
    <property type="entry name" value="HTH_18"/>
    <property type="match status" value="1"/>
</dbReference>
<keyword evidence="7" id="KW-1185">Reference proteome</keyword>
<dbReference type="SMART" id="SM00342">
    <property type="entry name" value="HTH_ARAC"/>
    <property type="match status" value="1"/>
</dbReference>
<name>A0ABU6GFH8_9BACL</name>
<keyword evidence="4" id="KW-0472">Membrane</keyword>
<dbReference type="PANTHER" id="PTHR43280:SF2">
    <property type="entry name" value="HTH-TYPE TRANSCRIPTIONAL REGULATOR EXSA"/>
    <property type="match status" value="1"/>
</dbReference>
<dbReference type="RefSeq" id="WP_326085125.1">
    <property type="nucleotide sequence ID" value="NZ_JARLKZ010000002.1"/>
</dbReference>
<feature type="transmembrane region" description="Helical" evidence="4">
    <location>
        <begin position="12"/>
        <end position="32"/>
    </location>
</feature>
<keyword evidence="2" id="KW-0238">DNA-binding</keyword>
<keyword evidence="4" id="KW-1133">Transmembrane helix</keyword>
<dbReference type="SUPFAM" id="SSF46689">
    <property type="entry name" value="Homeodomain-like"/>
    <property type="match status" value="1"/>
</dbReference>
<dbReference type="InterPro" id="IPR018060">
    <property type="entry name" value="HTH_AraC"/>
</dbReference>
<evidence type="ECO:0000256" key="2">
    <source>
        <dbReference type="ARBA" id="ARBA00023125"/>
    </source>
</evidence>
<evidence type="ECO:0000256" key="4">
    <source>
        <dbReference type="SAM" id="Phobius"/>
    </source>
</evidence>
<evidence type="ECO:0000256" key="3">
    <source>
        <dbReference type="ARBA" id="ARBA00023163"/>
    </source>
</evidence>
<dbReference type="PROSITE" id="PS01124">
    <property type="entry name" value="HTH_ARAC_FAMILY_2"/>
    <property type="match status" value="1"/>
</dbReference>
<evidence type="ECO:0000313" key="6">
    <source>
        <dbReference type="EMBL" id="MEC0238491.1"/>
    </source>
</evidence>
<evidence type="ECO:0000256" key="1">
    <source>
        <dbReference type="ARBA" id="ARBA00023015"/>
    </source>
</evidence>
<dbReference type="PANTHER" id="PTHR43280">
    <property type="entry name" value="ARAC-FAMILY TRANSCRIPTIONAL REGULATOR"/>
    <property type="match status" value="1"/>
</dbReference>
<keyword evidence="3" id="KW-0804">Transcription</keyword>
<comment type="caution">
    <text evidence="6">The sequence shown here is derived from an EMBL/GenBank/DDBJ whole genome shotgun (WGS) entry which is preliminary data.</text>
</comment>
<dbReference type="Gene3D" id="1.10.10.60">
    <property type="entry name" value="Homeodomain-like"/>
    <property type="match status" value="2"/>
</dbReference>
<protein>
    <submittedName>
        <fullName evidence="6">AraC family transcriptional regulator</fullName>
    </submittedName>
</protein>
<sequence>MGRKDTLLFYRYLLSYVVLLLIPILLIGLLNYQKFVGILQEEITLGHRHVLEQARSTFEGKISEMNKIAIEVSSKPELSPYKLNKSMSYALDAKDALRYTAANQFIHNVVLYLKDNQYMFSSNTTYPVSIFAKTIYQYENWPSDQFLFDIRNLKKPQLRPAELIYSKELNTDHVLTYMVPIPYNSSTPSGVLIFIVEEESVKNLLEGTLEERNGNSLILNSDGEIVAALHHEAYLESPEFRQAIKSATSGMTITAINNENYAISTLKVQNDGWTYVTMLPESDFLNKTSLVKTQFFFSILILLLIGSVLIFLLMRLNYRPIDQLLAFINKQWGGAARTLHDAHGMIGRLAEDHQELKIKFHNNKAAARNHLLLSLLRGRIFDRNIFQADGNDVGVAFTNSLYFVVMLEITAESPSAGMDEQEIPGLEVVFRAYFESYHVDTMDEAKSTFICAVTEEDKVHWHRLLLNLHGKLIELYGNKVTMGAGEIYGDISQVGKSYIEASTSMDYKLIRGYNTLITYGEITAENFSANWYPKEEMEQLMLYMQQGDSTKVEDILQSLQSYMQQNPIPLHIARCICYDVVGCMIKTHFRLNPYKYEVPYPDVFSLAKFDTMQDLVSLVRHICLLVQESKDPLQGVSEVWISHIQEHYAEHEFSVQRMADHFSVSRSYLNSSFKKYTGQTIVDFLDYYRMEKAKDLLVSSDFPLKDIVQMIGYYDVSSFIRKFKHRFRITPGEFRKLYVQDKDELEF</sequence>
<organism evidence="6 7">
    <name type="scientific">Paenibacillus dokdonensis</name>
    <dbReference type="NCBI Taxonomy" id="2567944"/>
    <lineage>
        <taxon>Bacteria</taxon>
        <taxon>Bacillati</taxon>
        <taxon>Bacillota</taxon>
        <taxon>Bacilli</taxon>
        <taxon>Bacillales</taxon>
        <taxon>Paenibacillaceae</taxon>
        <taxon>Paenibacillus</taxon>
    </lineage>
</organism>